<comment type="function">
    <text evidence="5">Required for morphogenesis and for the elongation of the flagellar filament by facilitating polymerization of the flagellin monomers at the tip of growing filament. Forms a capping structure, which prevents flagellin subunits (transported through the central channel of the flagellum) from leaking out without polymerization at the distal end.</text>
</comment>
<name>A0A9D2MN01_9FIRM</name>
<keyword evidence="3" id="KW-0175">Coiled coil</keyword>
<evidence type="ECO:0000256" key="2">
    <source>
        <dbReference type="ARBA" id="ARBA00011255"/>
    </source>
</evidence>
<feature type="domain" description="Flagellar hook-associated protein 2 C-terminal" evidence="7">
    <location>
        <begin position="562"/>
        <end position="833"/>
    </location>
</feature>
<dbReference type="InterPro" id="IPR010809">
    <property type="entry name" value="FliD_C"/>
</dbReference>
<dbReference type="InterPro" id="IPR003481">
    <property type="entry name" value="FliD_N"/>
</dbReference>
<reference evidence="8" key="1">
    <citation type="journal article" date="2021" name="PeerJ">
        <title>Extensive microbial diversity within the chicken gut microbiome revealed by metagenomics and culture.</title>
        <authorList>
            <person name="Gilroy R."/>
            <person name="Ravi A."/>
            <person name="Getino M."/>
            <person name="Pursley I."/>
            <person name="Horton D.L."/>
            <person name="Alikhan N.F."/>
            <person name="Baker D."/>
            <person name="Gharbi K."/>
            <person name="Hall N."/>
            <person name="Watson M."/>
            <person name="Adriaenssens E.M."/>
            <person name="Foster-Nyarko E."/>
            <person name="Jarju S."/>
            <person name="Secka A."/>
            <person name="Antonio M."/>
            <person name="Oren A."/>
            <person name="Chaudhuri R.R."/>
            <person name="La Ragione R."/>
            <person name="Hildebrand F."/>
            <person name="Pallen M.J."/>
        </authorList>
    </citation>
    <scope>NUCLEOTIDE SEQUENCE</scope>
    <source>
        <strain evidence="8">CHK192-8294</strain>
    </source>
</reference>
<keyword evidence="8" id="KW-0282">Flagellum</keyword>
<feature type="domain" description="Flagellar hook-associated protein 2 N-terminal" evidence="6">
    <location>
        <begin position="30"/>
        <end position="133"/>
    </location>
</feature>
<evidence type="ECO:0000259" key="7">
    <source>
        <dbReference type="Pfam" id="PF07195"/>
    </source>
</evidence>
<dbReference type="GO" id="GO:0007155">
    <property type="term" value="P:cell adhesion"/>
    <property type="evidence" value="ECO:0007669"/>
    <property type="project" value="InterPro"/>
</dbReference>
<dbReference type="InterPro" id="IPR040026">
    <property type="entry name" value="FliD"/>
</dbReference>
<dbReference type="PANTHER" id="PTHR30288">
    <property type="entry name" value="FLAGELLAR CAP/ASSEMBLY PROTEIN FLID"/>
    <property type="match status" value="1"/>
</dbReference>
<evidence type="ECO:0000313" key="9">
    <source>
        <dbReference type="Proteomes" id="UP000823921"/>
    </source>
</evidence>
<organism evidence="8 9">
    <name type="scientific">Candidatus Flavonifractor intestinigallinarum</name>
    <dbReference type="NCBI Taxonomy" id="2838586"/>
    <lineage>
        <taxon>Bacteria</taxon>
        <taxon>Bacillati</taxon>
        <taxon>Bacillota</taxon>
        <taxon>Clostridia</taxon>
        <taxon>Eubacteriales</taxon>
        <taxon>Oscillospiraceae</taxon>
        <taxon>Flavonifractor</taxon>
    </lineage>
</organism>
<sequence length="844" mass="89838">MASINSLSGSSSSSSVYGNRTYNIISGLASGMDTEELISGVVQSYQQKIQSLQKDHTTLEWKQEAYQSISDKLVEFSRNYASYVYSSTNLLSSSFFNNAVNITTNGANADLISAMGKTSSQVVINSVKQLAAAARYSNNADKLNGSVSVDSSGKTTISGGELGVNADDTVTVSQLSGSMTFTYGSKTVSIDLGQREFFEKDGSFDTQALQDAINEKLSEQKISTSGGSGNADEYIGVEVKSTYDGTISISVSDKKNAGNTVAITGATGNLADKLGDLGDDGKQQVSLGTPDSMTKDLTLGEFISGQTLTVTMDGKSKTISLDKFQSITDLGEFEAAINAELKNAFGTVDGSTAKVSATFDRDGLTFTMDPSVKNSTFSVKASNSDVGDVLGIGSGLTSYLDTSKTLGDLKLDGWDWNNLSNAVKGTGAVTEQKDGDGNVTGYVDEDGNQVNKDGYRVDEDGNLLFELKVNDTVIGQYSKNTEMNTIINAINANTEAGVRVEYSQTSGQFVFTAKDTGSAGRVDIEAGGLGAAIFGATLDADGKRLDTLGDDYSDGKDALLNVTINGQDMDLVRSSNTVDLDGMSVTLNGTFEAANDSEKVTFTSTTDADKIVDAVKKMVEDFNTIIKEVKSAYSDMPLQQSDGSRYEPLTDDEMADMSESAIENYEEKAKTGLLFMDSDLSSLYNQLRNAISPGGADGSTLRSMGISTSYSDGLTTLTFDEQAFREALESDPDKVQEAFTKSKENGAATNGLMTSIQTVLDRYASTTGDPKGILIEKAGSKYAPTAALDNTLLNQMQDVEDEISKWQDKMSNKVDYYTNKFTQLELLINQMNSQSSALSGLMGG</sequence>
<dbReference type="GO" id="GO:0009424">
    <property type="term" value="C:bacterial-type flagellum hook"/>
    <property type="evidence" value="ECO:0007669"/>
    <property type="project" value="UniProtKB-UniRule"/>
</dbReference>
<dbReference type="Pfam" id="PF02465">
    <property type="entry name" value="FliD_N"/>
    <property type="match status" value="1"/>
</dbReference>
<accession>A0A9D2MN01</accession>
<dbReference type="Proteomes" id="UP000823921">
    <property type="component" value="Unassembled WGS sequence"/>
</dbReference>
<proteinExistence type="inferred from homology"/>
<dbReference type="PANTHER" id="PTHR30288:SF0">
    <property type="entry name" value="FLAGELLAR HOOK-ASSOCIATED PROTEIN 2"/>
    <property type="match status" value="1"/>
</dbReference>
<gene>
    <name evidence="8" type="primary">fliD</name>
    <name evidence="8" type="ORF">H9712_07800</name>
</gene>
<comment type="subunit">
    <text evidence="2 5">Homopentamer.</text>
</comment>
<dbReference type="GO" id="GO:0009421">
    <property type="term" value="C:bacterial-type flagellum filament cap"/>
    <property type="evidence" value="ECO:0007669"/>
    <property type="project" value="InterPro"/>
</dbReference>
<keyword evidence="4 5" id="KW-0975">Bacterial flagellum</keyword>
<dbReference type="GO" id="GO:0071973">
    <property type="term" value="P:bacterial-type flagellum-dependent cell motility"/>
    <property type="evidence" value="ECO:0007669"/>
    <property type="project" value="TreeGrafter"/>
</dbReference>
<dbReference type="Pfam" id="PF07195">
    <property type="entry name" value="FliD_C"/>
    <property type="match status" value="1"/>
</dbReference>
<evidence type="ECO:0000256" key="1">
    <source>
        <dbReference type="ARBA" id="ARBA00009764"/>
    </source>
</evidence>
<reference evidence="8" key="2">
    <citation type="submission" date="2021-04" db="EMBL/GenBank/DDBJ databases">
        <authorList>
            <person name="Gilroy R."/>
        </authorList>
    </citation>
    <scope>NUCLEOTIDE SEQUENCE</scope>
    <source>
        <strain evidence="8">CHK192-8294</strain>
    </source>
</reference>
<comment type="similarity">
    <text evidence="1 5">Belongs to the FliD family.</text>
</comment>
<keyword evidence="5" id="KW-0964">Secreted</keyword>
<keyword evidence="8" id="KW-0969">Cilium</keyword>
<comment type="caution">
    <text evidence="8">The sequence shown here is derived from an EMBL/GenBank/DDBJ whole genome shotgun (WGS) entry which is preliminary data.</text>
</comment>
<evidence type="ECO:0000256" key="3">
    <source>
        <dbReference type="ARBA" id="ARBA00023054"/>
    </source>
</evidence>
<keyword evidence="8" id="KW-0966">Cell projection</keyword>
<evidence type="ECO:0000313" key="8">
    <source>
        <dbReference type="EMBL" id="HJB80874.1"/>
    </source>
</evidence>
<evidence type="ECO:0000259" key="6">
    <source>
        <dbReference type="Pfam" id="PF02465"/>
    </source>
</evidence>
<comment type="subcellular location">
    <subcellularLocation>
        <location evidence="5">Secreted</location>
    </subcellularLocation>
    <subcellularLocation>
        <location evidence="5">Bacterial flagellum</location>
    </subcellularLocation>
</comment>
<dbReference type="EMBL" id="DWXO01000077">
    <property type="protein sequence ID" value="HJB80874.1"/>
    <property type="molecule type" value="Genomic_DNA"/>
</dbReference>
<evidence type="ECO:0000256" key="4">
    <source>
        <dbReference type="ARBA" id="ARBA00023143"/>
    </source>
</evidence>
<dbReference type="AlphaFoldDB" id="A0A9D2MN01"/>
<protein>
    <recommendedName>
        <fullName evidence="5">Flagellar hook-associated protein 2</fullName>
        <shortName evidence="5">HAP2</shortName>
    </recommendedName>
    <alternativeName>
        <fullName evidence="5">Flagellar cap protein</fullName>
    </alternativeName>
</protein>
<evidence type="ECO:0000256" key="5">
    <source>
        <dbReference type="RuleBase" id="RU362066"/>
    </source>
</evidence>
<dbReference type="GO" id="GO:0005576">
    <property type="term" value="C:extracellular region"/>
    <property type="evidence" value="ECO:0007669"/>
    <property type="project" value="UniProtKB-SubCell"/>
</dbReference>